<dbReference type="InterPro" id="IPR036390">
    <property type="entry name" value="WH_DNA-bd_sf"/>
</dbReference>
<dbReference type="GO" id="GO:0003677">
    <property type="term" value="F:DNA binding"/>
    <property type="evidence" value="ECO:0007669"/>
    <property type="project" value="UniProtKB-KW"/>
</dbReference>
<dbReference type="InterPro" id="IPR050313">
    <property type="entry name" value="Carb_Metab_HTH_regulators"/>
</dbReference>
<dbReference type="STRING" id="460384.SAMN05216313_11511"/>
<evidence type="ECO:0000313" key="5">
    <source>
        <dbReference type="EMBL" id="SET80132.1"/>
    </source>
</evidence>
<dbReference type="InterPro" id="IPR037171">
    <property type="entry name" value="NagB/RpiA_transferase-like"/>
</dbReference>
<keyword evidence="1" id="KW-0805">Transcription regulation</keyword>
<dbReference type="EMBL" id="FOIM01000015">
    <property type="protein sequence ID" value="SET80132.1"/>
    <property type="molecule type" value="Genomic_DNA"/>
</dbReference>
<keyword evidence="6" id="KW-1185">Reference proteome</keyword>
<dbReference type="InterPro" id="IPR001034">
    <property type="entry name" value="DeoR_HTH"/>
</dbReference>
<protein>
    <submittedName>
        <fullName evidence="5">Transcriptional regulator, DeoR family</fullName>
    </submittedName>
</protein>
<evidence type="ECO:0000313" key="6">
    <source>
        <dbReference type="Proteomes" id="UP000198508"/>
    </source>
</evidence>
<dbReference type="SUPFAM" id="SSF100950">
    <property type="entry name" value="NagB/RpiA/CoA transferase-like"/>
    <property type="match status" value="1"/>
</dbReference>
<dbReference type="GO" id="GO:0003700">
    <property type="term" value="F:DNA-binding transcription factor activity"/>
    <property type="evidence" value="ECO:0007669"/>
    <property type="project" value="InterPro"/>
</dbReference>
<evidence type="ECO:0000256" key="1">
    <source>
        <dbReference type="ARBA" id="ARBA00023015"/>
    </source>
</evidence>
<dbReference type="Pfam" id="PF00455">
    <property type="entry name" value="DeoRC"/>
    <property type="match status" value="1"/>
</dbReference>
<dbReference type="InterPro" id="IPR036388">
    <property type="entry name" value="WH-like_DNA-bd_sf"/>
</dbReference>
<evidence type="ECO:0000259" key="4">
    <source>
        <dbReference type="PROSITE" id="PS51000"/>
    </source>
</evidence>
<keyword evidence="2" id="KW-0238">DNA-binding</keyword>
<dbReference type="AlphaFoldDB" id="A0A1I0H8Y5"/>
<name>A0A1I0H8Y5_9FIRM</name>
<dbReference type="RefSeq" id="WP_092365057.1">
    <property type="nucleotide sequence ID" value="NZ_FOIM01000015.1"/>
</dbReference>
<dbReference type="Gene3D" id="3.40.50.1360">
    <property type="match status" value="1"/>
</dbReference>
<dbReference type="PROSITE" id="PS51000">
    <property type="entry name" value="HTH_DEOR_2"/>
    <property type="match status" value="1"/>
</dbReference>
<dbReference type="SMART" id="SM00420">
    <property type="entry name" value="HTH_DEOR"/>
    <property type="match status" value="1"/>
</dbReference>
<dbReference type="Proteomes" id="UP000198508">
    <property type="component" value="Unassembled WGS sequence"/>
</dbReference>
<gene>
    <name evidence="5" type="ORF">SAMN05216313_11511</name>
</gene>
<dbReference type="Gene3D" id="1.10.10.10">
    <property type="entry name" value="Winged helix-like DNA-binding domain superfamily/Winged helix DNA-binding domain"/>
    <property type="match status" value="1"/>
</dbReference>
<dbReference type="PANTHER" id="PTHR30363:SF44">
    <property type="entry name" value="AGA OPERON TRANSCRIPTIONAL REPRESSOR-RELATED"/>
    <property type="match status" value="1"/>
</dbReference>
<keyword evidence="3" id="KW-0804">Transcription</keyword>
<dbReference type="Pfam" id="PF08220">
    <property type="entry name" value="HTH_DeoR"/>
    <property type="match status" value="1"/>
</dbReference>
<sequence>MRTVNNSRRLQIANYVKQKGEASVQELSEYFAVSPLTVRRDLTALEEQKLLLRYHGGAKALVQSDTANDNGNYEFDLTRVPRVEEKKRIGEKACEFLKNDDIIFMNSGSTVLFFQEAIRDKHVTVVTNNARAPFCSRQPGVEILSLGGNYMERSKSFVGEITVNTIGGIYSNCTILGVKALDPERGMTTWNYQECGVNAAMIGHTRGKVILLADHSKIGKVSNYVSSSLDKIDLIITDSGCDPEAIAAFQEKGVEVIVV</sequence>
<dbReference type="InterPro" id="IPR018356">
    <property type="entry name" value="Tscrpt_reg_HTH_DeoR_CS"/>
</dbReference>
<proteinExistence type="predicted"/>
<dbReference type="InterPro" id="IPR014036">
    <property type="entry name" value="DeoR-like_C"/>
</dbReference>
<evidence type="ECO:0000256" key="3">
    <source>
        <dbReference type="ARBA" id="ARBA00023163"/>
    </source>
</evidence>
<dbReference type="SUPFAM" id="SSF46785">
    <property type="entry name" value="Winged helix' DNA-binding domain"/>
    <property type="match status" value="1"/>
</dbReference>
<evidence type="ECO:0000256" key="2">
    <source>
        <dbReference type="ARBA" id="ARBA00023125"/>
    </source>
</evidence>
<dbReference type="PANTHER" id="PTHR30363">
    <property type="entry name" value="HTH-TYPE TRANSCRIPTIONAL REGULATOR SRLR-RELATED"/>
    <property type="match status" value="1"/>
</dbReference>
<dbReference type="PRINTS" id="PR00037">
    <property type="entry name" value="HTHLACR"/>
</dbReference>
<feature type="domain" description="HTH deoR-type" evidence="4">
    <location>
        <begin position="5"/>
        <end position="60"/>
    </location>
</feature>
<reference evidence="6" key="1">
    <citation type="submission" date="2016-10" db="EMBL/GenBank/DDBJ databases">
        <authorList>
            <person name="Varghese N."/>
            <person name="Submissions S."/>
        </authorList>
    </citation>
    <scope>NUCLEOTIDE SEQUENCE [LARGE SCALE GENOMIC DNA]</scope>
    <source>
        <strain evidence="6">NLAE-zl-G277</strain>
    </source>
</reference>
<organism evidence="5 6">
    <name type="scientific">Enterocloster lavalensis</name>
    <dbReference type="NCBI Taxonomy" id="460384"/>
    <lineage>
        <taxon>Bacteria</taxon>
        <taxon>Bacillati</taxon>
        <taxon>Bacillota</taxon>
        <taxon>Clostridia</taxon>
        <taxon>Lachnospirales</taxon>
        <taxon>Lachnospiraceae</taxon>
        <taxon>Enterocloster</taxon>
    </lineage>
</organism>
<dbReference type="SMART" id="SM01134">
    <property type="entry name" value="DeoRC"/>
    <property type="match status" value="1"/>
</dbReference>
<accession>A0A1I0H8Y5</accession>
<dbReference type="PROSITE" id="PS00894">
    <property type="entry name" value="HTH_DEOR_1"/>
    <property type="match status" value="1"/>
</dbReference>